<dbReference type="AlphaFoldDB" id="A0A8E0RLW5"/>
<dbReference type="InterPro" id="IPR022179">
    <property type="entry name" value="CFAP276"/>
</dbReference>
<sequence>MGAVGRNPFPLIRYENDDTFSGKKGSEVYTVPDLTPNKSFGIWVKLNMHHTLSSMRRKVEYSDPLTPEDDLDFKLKADYDQHRDWWKSNAQIVLQCETSRGTCRVLKNRPTINVKIPPPPEQPFPIWNSDRRDHLFHVVEALDGHHTQATNGGYSRKPDGNKFTS</sequence>
<dbReference type="Proteomes" id="UP000728185">
    <property type="component" value="Unassembled WGS sequence"/>
</dbReference>
<dbReference type="OrthoDB" id="10013535at2759"/>
<accession>A0A8E0RLW5</accession>
<proteinExistence type="predicted"/>
<gene>
    <name evidence="1" type="ORF">FBUS_02729</name>
</gene>
<protein>
    <submittedName>
        <fullName evidence="1">Uncharacterized protein</fullName>
    </submittedName>
</protein>
<keyword evidence="2" id="KW-1185">Reference proteome</keyword>
<organism evidence="1 2">
    <name type="scientific">Fasciolopsis buskii</name>
    <dbReference type="NCBI Taxonomy" id="27845"/>
    <lineage>
        <taxon>Eukaryota</taxon>
        <taxon>Metazoa</taxon>
        <taxon>Spiralia</taxon>
        <taxon>Lophotrochozoa</taxon>
        <taxon>Platyhelminthes</taxon>
        <taxon>Trematoda</taxon>
        <taxon>Digenea</taxon>
        <taxon>Plagiorchiida</taxon>
        <taxon>Echinostomata</taxon>
        <taxon>Echinostomatoidea</taxon>
        <taxon>Fasciolidae</taxon>
        <taxon>Fasciolopsis</taxon>
    </lineage>
</organism>
<dbReference type="Pfam" id="PF12494">
    <property type="entry name" value="DUF3695"/>
    <property type="match status" value="1"/>
</dbReference>
<name>A0A8E0RLW5_9TREM</name>
<reference evidence="1" key="1">
    <citation type="submission" date="2019-05" db="EMBL/GenBank/DDBJ databases">
        <title>Annotation for the trematode Fasciolopsis buski.</title>
        <authorList>
            <person name="Choi Y.-J."/>
        </authorList>
    </citation>
    <scope>NUCLEOTIDE SEQUENCE</scope>
    <source>
        <strain evidence="1">HT</strain>
        <tissue evidence="1">Whole worm</tissue>
    </source>
</reference>
<evidence type="ECO:0000313" key="2">
    <source>
        <dbReference type="Proteomes" id="UP000728185"/>
    </source>
</evidence>
<dbReference type="EMBL" id="LUCM01011607">
    <property type="protein sequence ID" value="KAA0183727.1"/>
    <property type="molecule type" value="Genomic_DNA"/>
</dbReference>
<comment type="caution">
    <text evidence="1">The sequence shown here is derived from an EMBL/GenBank/DDBJ whole genome shotgun (WGS) entry which is preliminary data.</text>
</comment>
<evidence type="ECO:0000313" key="1">
    <source>
        <dbReference type="EMBL" id="KAA0183727.1"/>
    </source>
</evidence>